<dbReference type="InterPro" id="IPR036291">
    <property type="entry name" value="NAD(P)-bd_dom_sf"/>
</dbReference>
<evidence type="ECO:0000313" key="7">
    <source>
        <dbReference type="Proteomes" id="UP000003922"/>
    </source>
</evidence>
<dbReference type="Pfam" id="PF18563">
    <property type="entry name" value="TubC_N"/>
    <property type="match status" value="1"/>
</dbReference>
<dbReference type="InterPro" id="IPR010080">
    <property type="entry name" value="Thioester_reductase-like_dom"/>
</dbReference>
<keyword evidence="1" id="KW-0596">Phosphopantetheine</keyword>
<sequence>MMNTPVYLKPNVIIEPLINQWYAWSYLLSPATAAMYVAKSHLEMMESFVAAPQVHYSALKNPAMMGGPFINHDVSRVGEIKELLERTKKQQIQLINLAQAIDKLEQILAEEATGYSLEPLYEKVPDQLKGYVELVYDSSNNPSIRFIERLLYHSPYYNHQNQSLALSLENPDRRSFVLSTPRLPSVQNLHINLPFKAKEIDELLAMRHTAQPYAKIKNILPIKPEQKVIFSSLFTEKIPKITPKYQGDGVRIRYFGHACVLIETEDISILCDPLISNENPTGIPRYSYADLPPKIDYALITHNHQDHVMLETLLQIRHKIGTVLVPKNNKGLLIDPSLKLALEYIGFSNVKEIDELENVDIPGGQIIGLPFLGEHGDLNIAAKTAYLIQVQGRSILCAADSNNIEPRLYDHLHNLFGNLDILFIGMECDGAPYTWAYKPLLTKPTARKMDQTRRLDGSNAQKAIKLVERFSPKQVYVYAMGQEPWLKYITSLNYTEKSRPIIESNQLVQYCHNHNIISERLFGRQEIFLHSTISTQHSGNDPVNSLEKMTTEQFPTSPLLMDTEQESTPEKSINEFLTELDNLDIKLLLEGDRLRCNAPKGVLTSDIKEELKTRKPEIIAFLTPIKTQANLDAEAVLDSTIVPQTPVKIVPEPTNIFLTGATGFLGNALLYDLLQQTSATIYCLVRDESPEIAQEKLYNSLKLHYGWDDSFAPRIIPVVGDLSKPLLGLSQQQFQQIAKETDVIYHNGAWVNHTSPYSRLKSTNVLGTQEVLRLACEKTTKPVHFISTISVFNPSDLSQKRVIKESDELDPQEVPLGGYSQSKWVAEKLVTMAGERGLPVSIYRVGPISGHSNTGLFNPHDFLYKLIIGYVHLGSAPEGEMLLDILPVDYVGHVIVHLSKQGKSLDKAFHLIHSQPVSSHILFEELEEMGYKVQRIAYEQWYSQLLEVAKNSPDHPLYPLVPLFSPARSDDASAKSFNLKFDCYNTLQGLINSGIDCPPINRQLLKTYISYLFENGLLKPLNND</sequence>
<dbReference type="InterPro" id="IPR044894">
    <property type="entry name" value="TubC_N_sf"/>
</dbReference>
<dbReference type="InterPro" id="IPR036866">
    <property type="entry name" value="RibonucZ/Hydroxyglut_hydro"/>
</dbReference>
<dbReference type="Gene3D" id="3.40.50.720">
    <property type="entry name" value="NAD(P)-binding Rossmann-like Domain"/>
    <property type="match status" value="1"/>
</dbReference>
<dbReference type="Gene3D" id="1.10.10.1830">
    <property type="entry name" value="Non-ribosomal peptide synthase, adenylation domain"/>
    <property type="match status" value="1"/>
</dbReference>
<keyword evidence="7" id="KW-1185">Reference proteome</keyword>
<keyword evidence="2" id="KW-0597">Phosphoprotein</keyword>
<evidence type="ECO:0000256" key="2">
    <source>
        <dbReference type="ARBA" id="ARBA00022553"/>
    </source>
</evidence>
<dbReference type="InterPro" id="IPR041464">
    <property type="entry name" value="TubC_N"/>
</dbReference>
<dbReference type="Pfam" id="PF13483">
    <property type="entry name" value="Lactamase_B_3"/>
    <property type="match status" value="1"/>
</dbReference>
<dbReference type="PANTHER" id="PTHR44845:SF6">
    <property type="entry name" value="BETA-ALANINE-ACTIVATING ENZYME"/>
    <property type="match status" value="1"/>
</dbReference>
<dbReference type="NCBIfam" id="TIGR01746">
    <property type="entry name" value="Thioester-redct"/>
    <property type="match status" value="1"/>
</dbReference>
<dbReference type="EC" id="1.2.1.31" evidence="6"/>
<name>Q4C9E9_CROWT</name>
<dbReference type="SUPFAM" id="SSF56281">
    <property type="entry name" value="Metallo-hydrolase/oxidoreductase"/>
    <property type="match status" value="1"/>
</dbReference>
<feature type="domain" description="Diiron non-heme beta-hydroxylase N-terminal" evidence="4">
    <location>
        <begin position="7"/>
        <end position="237"/>
    </location>
</feature>
<dbReference type="OrthoDB" id="9807212at2"/>
<dbReference type="InterPro" id="IPR013120">
    <property type="entry name" value="FAR_NAD-bd"/>
</dbReference>
<evidence type="ECO:0000259" key="3">
    <source>
        <dbReference type="Pfam" id="PF07993"/>
    </source>
</evidence>
<reference evidence="6" key="2">
    <citation type="submission" date="2005-06" db="EMBL/GenBank/DDBJ databases">
        <title>Sequencing of the draft genome and assembly of Crocosphaera watsonii WH 8501.</title>
        <authorList>
            <consortium name="US DOE Joint Genome Institute (JGI-PGF)"/>
            <person name="Copeland A."/>
            <person name="Lucas S."/>
            <person name="Lapidus A."/>
            <person name="Barry K."/>
            <person name="Detter C."/>
            <person name="Glavina T."/>
            <person name="Hammon N."/>
            <person name="Israni S."/>
            <person name="Pitluck S."/>
            <person name="Richardson P."/>
        </authorList>
    </citation>
    <scope>NUCLEOTIDE SEQUENCE [LARGE SCALE GENOMIC DNA]</scope>
    <source>
        <strain evidence="6">WH 8501</strain>
    </source>
</reference>
<comment type="caution">
    <text evidence="6">The sequence shown here is derived from an EMBL/GenBank/DDBJ whole genome shotgun (WGS) entry which is preliminary data.</text>
</comment>
<gene>
    <name evidence="6" type="ORF">CwatDRAFT_6361</name>
</gene>
<dbReference type="Pfam" id="PF18456">
    <property type="entry name" value="CmlA_N"/>
    <property type="match status" value="1"/>
</dbReference>
<evidence type="ECO:0000259" key="4">
    <source>
        <dbReference type="Pfam" id="PF18456"/>
    </source>
</evidence>
<organism evidence="6 7">
    <name type="scientific">Crocosphaera watsonii WH 8501</name>
    <dbReference type="NCBI Taxonomy" id="165597"/>
    <lineage>
        <taxon>Bacteria</taxon>
        <taxon>Bacillati</taxon>
        <taxon>Cyanobacteriota</taxon>
        <taxon>Cyanophyceae</taxon>
        <taxon>Oscillatoriophycideae</taxon>
        <taxon>Chroococcales</taxon>
        <taxon>Aphanothecaceae</taxon>
        <taxon>Crocosphaera</taxon>
    </lineage>
</organism>
<dbReference type="AlphaFoldDB" id="Q4C9E9"/>
<accession>Q4C9E9</accession>
<evidence type="ECO:0000259" key="5">
    <source>
        <dbReference type="Pfam" id="PF18563"/>
    </source>
</evidence>
<dbReference type="PANTHER" id="PTHR44845">
    <property type="entry name" value="CARRIER DOMAIN-CONTAINING PROTEIN"/>
    <property type="match status" value="1"/>
</dbReference>
<dbReference type="RefSeq" id="WP_007303634.1">
    <property type="nucleotide sequence ID" value="NZ_AADV02000001.1"/>
</dbReference>
<evidence type="ECO:0000256" key="1">
    <source>
        <dbReference type="ARBA" id="ARBA00022450"/>
    </source>
</evidence>
<feature type="domain" description="Thioester reductase (TE)" evidence="3">
    <location>
        <begin position="658"/>
        <end position="893"/>
    </location>
</feature>
<dbReference type="Proteomes" id="UP000003922">
    <property type="component" value="Unassembled WGS sequence"/>
</dbReference>
<dbReference type="EMBL" id="AADV02000001">
    <property type="protein sequence ID" value="EAM53337.1"/>
    <property type="molecule type" value="Genomic_DNA"/>
</dbReference>
<dbReference type="Pfam" id="PF07993">
    <property type="entry name" value="NAD_binding_4"/>
    <property type="match status" value="1"/>
</dbReference>
<dbReference type="CDD" id="cd05235">
    <property type="entry name" value="SDR_e1"/>
    <property type="match status" value="1"/>
</dbReference>
<dbReference type="SUPFAM" id="SSF51735">
    <property type="entry name" value="NAD(P)-binding Rossmann-fold domains"/>
    <property type="match status" value="1"/>
</dbReference>
<evidence type="ECO:0000313" key="6">
    <source>
        <dbReference type="EMBL" id="EAM53337.1"/>
    </source>
</evidence>
<reference evidence="6" key="1">
    <citation type="submission" date="2004-02" db="EMBL/GenBank/DDBJ databases">
        <authorList>
            <consortium name="DOE Joint Genome Institute"/>
        </authorList>
    </citation>
    <scope>NUCLEOTIDE SEQUENCE [LARGE SCALE GENOMIC DNA]</scope>
    <source>
        <strain evidence="6">WH 8501</strain>
    </source>
</reference>
<dbReference type="GO" id="GO:0004043">
    <property type="term" value="F:L-aminoadipate-semialdehyde dehydrogenase [NAD(P)+] activity"/>
    <property type="evidence" value="ECO:0007669"/>
    <property type="project" value="UniProtKB-EC"/>
</dbReference>
<proteinExistence type="predicted"/>
<dbReference type="Gene3D" id="3.60.15.10">
    <property type="entry name" value="Ribonuclease Z/Hydroxyacylglutathione hydrolase-like"/>
    <property type="match status" value="1"/>
</dbReference>
<reference evidence="6" key="3">
    <citation type="submission" date="2016-12" db="EMBL/GenBank/DDBJ databases">
        <title>Annotation of the draft genome assembly of Crocosphaera watsonii WH 8501.</title>
        <authorList>
            <consortium name="US DOE Joint Genome Institute (JGI-ORNL)"/>
            <person name="Larimer F."/>
            <person name="Land M."/>
        </authorList>
    </citation>
    <scope>NUCLEOTIDE SEQUENCE</scope>
    <source>
        <strain evidence="6">WH 8501</strain>
    </source>
</reference>
<protein>
    <submittedName>
        <fullName evidence="6">Thioester reductase</fullName>
        <ecNumber evidence="6">1.2.1.31</ecNumber>
    </submittedName>
</protein>
<dbReference type="KEGG" id="cwa:CwatDRAFT_6361"/>
<dbReference type="InterPro" id="IPR041141">
    <property type="entry name" value="CmlA_N"/>
</dbReference>
<keyword evidence="6" id="KW-0560">Oxidoreductase</keyword>
<feature type="domain" description="TubC N-terminal docking" evidence="5">
    <location>
        <begin position="573"/>
        <end position="622"/>
    </location>
</feature>